<dbReference type="SUPFAM" id="SSF56712">
    <property type="entry name" value="Prokaryotic type I DNA topoisomerase"/>
    <property type="match status" value="1"/>
</dbReference>
<dbReference type="EMBL" id="BARU01037798">
    <property type="protein sequence ID" value="GAH77810.1"/>
    <property type="molecule type" value="Genomic_DNA"/>
</dbReference>
<dbReference type="InterPro" id="IPR013826">
    <property type="entry name" value="Topo_IA_cen_sub3"/>
</dbReference>
<feature type="domain" description="Topo IA-type catalytic" evidence="2">
    <location>
        <begin position="37"/>
        <end position="247"/>
    </location>
</feature>
<dbReference type="GO" id="GO:0003677">
    <property type="term" value="F:DNA binding"/>
    <property type="evidence" value="ECO:0007669"/>
    <property type="project" value="InterPro"/>
</dbReference>
<dbReference type="PANTHER" id="PTHR42785">
    <property type="entry name" value="DNA TOPOISOMERASE, TYPE IA, CORE"/>
    <property type="match status" value="1"/>
</dbReference>
<feature type="non-terminal residue" evidence="3">
    <location>
        <position position="1"/>
    </location>
</feature>
<dbReference type="PROSITE" id="PS00396">
    <property type="entry name" value="TOPO_IA_1"/>
    <property type="match status" value="1"/>
</dbReference>
<dbReference type="Gene3D" id="1.10.290.10">
    <property type="entry name" value="Topoisomerase I, domain 4"/>
    <property type="match status" value="1"/>
</dbReference>
<dbReference type="InterPro" id="IPR013824">
    <property type="entry name" value="Topo_IA_cen_sub1"/>
</dbReference>
<dbReference type="InterPro" id="IPR023406">
    <property type="entry name" value="Topo_IA_AS"/>
</dbReference>
<organism evidence="3">
    <name type="scientific">marine sediment metagenome</name>
    <dbReference type="NCBI Taxonomy" id="412755"/>
    <lineage>
        <taxon>unclassified sequences</taxon>
        <taxon>metagenomes</taxon>
        <taxon>ecological metagenomes</taxon>
    </lineage>
</organism>
<dbReference type="InterPro" id="IPR003601">
    <property type="entry name" value="Topo_IA_2"/>
</dbReference>
<dbReference type="Gene3D" id="1.10.460.10">
    <property type="entry name" value="Topoisomerase I, domain 2"/>
    <property type="match status" value="1"/>
</dbReference>
<gene>
    <name evidence="3" type="ORF">S03H2_58835</name>
</gene>
<dbReference type="InterPro" id="IPR000380">
    <property type="entry name" value="Topo_IA"/>
</dbReference>
<dbReference type="PRINTS" id="PR00417">
    <property type="entry name" value="PRTPISMRASEI"/>
</dbReference>
<dbReference type="InterPro" id="IPR023405">
    <property type="entry name" value="Topo_IA_core_domain"/>
</dbReference>
<dbReference type="Pfam" id="PF01131">
    <property type="entry name" value="Topoisom_bac"/>
    <property type="match status" value="1"/>
</dbReference>
<dbReference type="PANTHER" id="PTHR42785:SF1">
    <property type="entry name" value="DNA TOPOISOMERASE"/>
    <property type="match status" value="1"/>
</dbReference>
<dbReference type="InterPro" id="IPR013825">
    <property type="entry name" value="Topo_IA_cen_sub2"/>
</dbReference>
<keyword evidence="1" id="KW-0413">Isomerase</keyword>
<comment type="caution">
    <text evidence="3">The sequence shown here is derived from an EMBL/GenBank/DDBJ whole genome shotgun (WGS) entry which is preliminary data.</text>
</comment>
<evidence type="ECO:0000256" key="1">
    <source>
        <dbReference type="ARBA" id="ARBA00023235"/>
    </source>
</evidence>
<feature type="non-terminal residue" evidence="3">
    <location>
        <position position="247"/>
    </location>
</feature>
<dbReference type="PROSITE" id="PS52039">
    <property type="entry name" value="TOPO_IA_2"/>
    <property type="match status" value="1"/>
</dbReference>
<sequence>YHIAQKIDERKVPFRVLFYEITKENIEKALEDPGYINLNLVKSQQARRILDRLVGYKISPYLWKTVRRGLSAGRVQSVALRLVCERENAIKDFVKEEYWTIEPTFKNKDNENFKASLVKIDEKKPKIETEKDADALVSEIKKEEYIISKYEKKNVEKSPPPPFITSNLQLEASTKFNFSAKQTMAIAQQLYEGIELGEEGPVGLITYMRTDSFRVSEKAQEEAIKFIKSEFGDKFVPKTKRIYKSRK</sequence>
<dbReference type="Gene3D" id="2.70.20.10">
    <property type="entry name" value="Topoisomerase I, domain 3"/>
    <property type="match status" value="1"/>
</dbReference>
<proteinExistence type="predicted"/>
<dbReference type="SMART" id="SM00436">
    <property type="entry name" value="TOP1Bc"/>
    <property type="match status" value="1"/>
</dbReference>
<evidence type="ECO:0000259" key="2">
    <source>
        <dbReference type="PROSITE" id="PS52039"/>
    </source>
</evidence>
<dbReference type="AlphaFoldDB" id="X1J8G7"/>
<reference evidence="3" key="1">
    <citation type="journal article" date="2014" name="Front. Microbiol.">
        <title>High frequency of phylogenetically diverse reductive dehalogenase-homologous genes in deep subseafloor sedimentary metagenomes.</title>
        <authorList>
            <person name="Kawai M."/>
            <person name="Futagami T."/>
            <person name="Toyoda A."/>
            <person name="Takaki Y."/>
            <person name="Nishi S."/>
            <person name="Hori S."/>
            <person name="Arai W."/>
            <person name="Tsubouchi T."/>
            <person name="Morono Y."/>
            <person name="Uchiyama I."/>
            <person name="Ito T."/>
            <person name="Fujiyama A."/>
            <person name="Inagaki F."/>
            <person name="Takami H."/>
        </authorList>
    </citation>
    <scope>NUCLEOTIDE SEQUENCE</scope>
    <source>
        <strain evidence="3">Expedition CK06-06</strain>
    </source>
</reference>
<evidence type="ECO:0000313" key="3">
    <source>
        <dbReference type="EMBL" id="GAH77810.1"/>
    </source>
</evidence>
<accession>X1J8G7</accession>
<name>X1J8G7_9ZZZZ</name>
<dbReference type="GO" id="GO:0006265">
    <property type="term" value="P:DNA topological change"/>
    <property type="evidence" value="ECO:0007669"/>
    <property type="project" value="InterPro"/>
</dbReference>
<dbReference type="GO" id="GO:0003917">
    <property type="term" value="F:DNA topoisomerase type I (single strand cut, ATP-independent) activity"/>
    <property type="evidence" value="ECO:0007669"/>
    <property type="project" value="InterPro"/>
</dbReference>
<dbReference type="InterPro" id="IPR013497">
    <property type="entry name" value="Topo_IA_cen"/>
</dbReference>
<protein>
    <recommendedName>
        <fullName evidence="2">Topo IA-type catalytic domain-containing protein</fullName>
    </recommendedName>
</protein>